<dbReference type="Proteomes" id="UP001330749">
    <property type="component" value="Unassembled WGS sequence"/>
</dbReference>
<evidence type="ECO:0000256" key="10">
    <source>
        <dbReference type="ARBA" id="ARBA00049494"/>
    </source>
</evidence>
<dbReference type="EC" id="2.7.7.2" evidence="2"/>
<keyword evidence="13" id="KW-1185">Reference proteome</keyword>
<feature type="domain" description="FAD synthetase" evidence="11">
    <location>
        <begin position="18"/>
        <end position="99"/>
    </location>
</feature>
<keyword evidence="5" id="KW-0808">Transferase</keyword>
<protein>
    <recommendedName>
        <fullName evidence="2">FAD synthase</fullName>
        <ecNumber evidence="2">2.7.7.2</ecNumber>
    </recommendedName>
</protein>
<keyword evidence="4" id="KW-0288">FMN</keyword>
<comment type="catalytic activity">
    <reaction evidence="10">
        <text>FMN + ATP + H(+) = FAD + diphosphate</text>
        <dbReference type="Rhea" id="RHEA:17237"/>
        <dbReference type="ChEBI" id="CHEBI:15378"/>
        <dbReference type="ChEBI" id="CHEBI:30616"/>
        <dbReference type="ChEBI" id="CHEBI:33019"/>
        <dbReference type="ChEBI" id="CHEBI:57692"/>
        <dbReference type="ChEBI" id="CHEBI:58210"/>
        <dbReference type="EC" id="2.7.7.2"/>
    </reaction>
</comment>
<evidence type="ECO:0000256" key="6">
    <source>
        <dbReference type="ARBA" id="ARBA00022695"/>
    </source>
</evidence>
<evidence type="ECO:0000256" key="3">
    <source>
        <dbReference type="ARBA" id="ARBA00022630"/>
    </source>
</evidence>
<keyword evidence="8" id="KW-0274">FAD</keyword>
<dbReference type="RefSeq" id="WP_327967428.1">
    <property type="nucleotide sequence ID" value="NZ_JARMQG010000090.1"/>
</dbReference>
<keyword evidence="7" id="KW-0547">Nucleotide-binding</keyword>
<comment type="pathway">
    <text evidence="1">Cofactor biosynthesis; FAD biosynthesis; FAD from FMN: step 1/1.</text>
</comment>
<reference evidence="12 13" key="1">
    <citation type="submission" date="2023-03" db="EMBL/GenBank/DDBJ databases">
        <title>Bacillus Genome Sequencing.</title>
        <authorList>
            <person name="Dunlap C."/>
        </authorList>
    </citation>
    <scope>NUCLEOTIDE SEQUENCE [LARGE SCALE GENOMIC DNA]</scope>
    <source>
        <strain evidence="12 13">B-14544</strain>
    </source>
</reference>
<organism evidence="12 13">
    <name type="scientific">Bacillus xiapuensis</name>
    <dbReference type="NCBI Taxonomy" id="2014075"/>
    <lineage>
        <taxon>Bacteria</taxon>
        <taxon>Bacillati</taxon>
        <taxon>Bacillota</taxon>
        <taxon>Bacilli</taxon>
        <taxon>Bacillales</taxon>
        <taxon>Bacillaceae</taxon>
        <taxon>Bacillus</taxon>
    </lineage>
</organism>
<evidence type="ECO:0000313" key="13">
    <source>
        <dbReference type="Proteomes" id="UP001330749"/>
    </source>
</evidence>
<evidence type="ECO:0000256" key="1">
    <source>
        <dbReference type="ARBA" id="ARBA00004726"/>
    </source>
</evidence>
<sequence>MKISFLNQIPDNRRLWDKKSSVMVLGFFDGIHLGHRKLIERAKQISLQKSLELSVLTFYPHPKEVLLHQDFDYLMSLDRKIESFRSLGVEHLYVVHFDQV</sequence>
<gene>
    <name evidence="12" type="ORF">P4447_08515</name>
</gene>
<keyword evidence="6 12" id="KW-0548">Nucleotidyltransferase</keyword>
<dbReference type="InterPro" id="IPR014729">
    <property type="entry name" value="Rossmann-like_a/b/a_fold"/>
</dbReference>
<evidence type="ECO:0000256" key="5">
    <source>
        <dbReference type="ARBA" id="ARBA00022679"/>
    </source>
</evidence>
<evidence type="ECO:0000256" key="9">
    <source>
        <dbReference type="ARBA" id="ARBA00022840"/>
    </source>
</evidence>
<dbReference type="Pfam" id="PF06574">
    <property type="entry name" value="FAD_syn"/>
    <property type="match status" value="1"/>
</dbReference>
<dbReference type="NCBIfam" id="TIGR00125">
    <property type="entry name" value="cyt_tran_rel"/>
    <property type="match status" value="1"/>
</dbReference>
<dbReference type="GO" id="GO:0016779">
    <property type="term" value="F:nucleotidyltransferase activity"/>
    <property type="evidence" value="ECO:0007669"/>
    <property type="project" value="UniProtKB-KW"/>
</dbReference>
<evidence type="ECO:0000256" key="2">
    <source>
        <dbReference type="ARBA" id="ARBA00012393"/>
    </source>
</evidence>
<evidence type="ECO:0000259" key="11">
    <source>
        <dbReference type="Pfam" id="PF06574"/>
    </source>
</evidence>
<evidence type="ECO:0000313" key="12">
    <source>
        <dbReference type="EMBL" id="MED3562498.1"/>
    </source>
</evidence>
<name>A0ABU6N8F8_9BACI</name>
<dbReference type="Gene3D" id="3.40.50.620">
    <property type="entry name" value="HUPs"/>
    <property type="match status" value="1"/>
</dbReference>
<accession>A0ABU6N8F8</accession>
<keyword evidence="9" id="KW-0067">ATP-binding</keyword>
<evidence type="ECO:0000256" key="4">
    <source>
        <dbReference type="ARBA" id="ARBA00022643"/>
    </source>
</evidence>
<proteinExistence type="predicted"/>
<feature type="non-terminal residue" evidence="12">
    <location>
        <position position="100"/>
    </location>
</feature>
<dbReference type="InterPro" id="IPR015864">
    <property type="entry name" value="FAD_synthase"/>
</dbReference>
<dbReference type="SUPFAM" id="SSF52374">
    <property type="entry name" value="Nucleotidylyl transferase"/>
    <property type="match status" value="1"/>
</dbReference>
<evidence type="ECO:0000256" key="8">
    <source>
        <dbReference type="ARBA" id="ARBA00022827"/>
    </source>
</evidence>
<keyword evidence="3" id="KW-0285">Flavoprotein</keyword>
<dbReference type="EMBL" id="JARMQG010000090">
    <property type="protein sequence ID" value="MED3562498.1"/>
    <property type="molecule type" value="Genomic_DNA"/>
</dbReference>
<dbReference type="InterPro" id="IPR004821">
    <property type="entry name" value="Cyt_trans-like"/>
</dbReference>
<evidence type="ECO:0000256" key="7">
    <source>
        <dbReference type="ARBA" id="ARBA00022741"/>
    </source>
</evidence>
<comment type="caution">
    <text evidence="12">The sequence shown here is derived from an EMBL/GenBank/DDBJ whole genome shotgun (WGS) entry which is preliminary data.</text>
</comment>